<evidence type="ECO:0000256" key="3">
    <source>
        <dbReference type="ARBA" id="ARBA00022723"/>
    </source>
</evidence>
<dbReference type="Gene3D" id="3.10.20.30">
    <property type="match status" value="1"/>
</dbReference>
<evidence type="ECO:0000313" key="9">
    <source>
        <dbReference type="Proteomes" id="UP000215506"/>
    </source>
</evidence>
<dbReference type="AlphaFoldDB" id="A0A231GU27"/>
<name>A0A231GU27_9NOCA</name>
<keyword evidence="5" id="KW-0411">Iron-sulfur</keyword>
<evidence type="ECO:0000256" key="5">
    <source>
        <dbReference type="ARBA" id="ARBA00023014"/>
    </source>
</evidence>
<dbReference type="EMBL" id="NGAF01000040">
    <property type="protein sequence ID" value="OXR40127.1"/>
    <property type="molecule type" value="Genomic_DNA"/>
</dbReference>
<dbReference type="InterPro" id="IPR001055">
    <property type="entry name" value="Adrenodoxin-like"/>
</dbReference>
<dbReference type="SUPFAM" id="SSF54292">
    <property type="entry name" value="2Fe-2S ferredoxin-like"/>
    <property type="match status" value="1"/>
</dbReference>
<accession>A0A231GU27</accession>
<keyword evidence="2" id="KW-0001">2Fe-2S</keyword>
<evidence type="ECO:0000256" key="2">
    <source>
        <dbReference type="ARBA" id="ARBA00022714"/>
    </source>
</evidence>
<protein>
    <submittedName>
        <fullName evidence="8">Rhodocoxin</fullName>
    </submittedName>
</protein>
<comment type="cofactor">
    <cofactor evidence="6">
        <name>[2Fe-2S] cluster</name>
        <dbReference type="ChEBI" id="CHEBI:190135"/>
    </cofactor>
</comment>
<dbReference type="GO" id="GO:0140647">
    <property type="term" value="P:P450-containing electron transport chain"/>
    <property type="evidence" value="ECO:0007669"/>
    <property type="project" value="InterPro"/>
</dbReference>
<dbReference type="GO" id="GO:0046872">
    <property type="term" value="F:metal ion binding"/>
    <property type="evidence" value="ECO:0007669"/>
    <property type="project" value="UniProtKB-KW"/>
</dbReference>
<dbReference type="InterPro" id="IPR018298">
    <property type="entry name" value="Adrenodoxin_Fe-S_BS"/>
</dbReference>
<feature type="domain" description="2Fe-2S ferredoxin-type" evidence="7">
    <location>
        <begin position="2"/>
        <end position="105"/>
    </location>
</feature>
<dbReference type="GO" id="GO:0051537">
    <property type="term" value="F:2 iron, 2 sulfur cluster binding"/>
    <property type="evidence" value="ECO:0007669"/>
    <property type="project" value="UniProtKB-KW"/>
</dbReference>
<evidence type="ECO:0000256" key="4">
    <source>
        <dbReference type="ARBA" id="ARBA00023004"/>
    </source>
</evidence>
<sequence>MPKVFYTQPDGQVRVVDGAVGDSVMSTAVKNGVNGIVGQCGGTLSCATCHVYLEPGEMEYFADPSEDEDEMLDCTASDREDNSRLSCQLTLSDGVDLHVTIPDEQV</sequence>
<dbReference type="PROSITE" id="PS00814">
    <property type="entry name" value="ADX"/>
    <property type="match status" value="1"/>
</dbReference>
<evidence type="ECO:0000256" key="6">
    <source>
        <dbReference type="ARBA" id="ARBA00034078"/>
    </source>
</evidence>
<dbReference type="Proteomes" id="UP000215506">
    <property type="component" value="Unassembled WGS sequence"/>
</dbReference>
<dbReference type="InterPro" id="IPR012675">
    <property type="entry name" value="Beta-grasp_dom_sf"/>
</dbReference>
<dbReference type="InterPro" id="IPR036010">
    <property type="entry name" value="2Fe-2S_ferredoxin-like_sf"/>
</dbReference>
<organism evidence="8 9">
    <name type="scientific">Nocardia cerradoensis</name>
    <dbReference type="NCBI Taxonomy" id="85688"/>
    <lineage>
        <taxon>Bacteria</taxon>
        <taxon>Bacillati</taxon>
        <taxon>Actinomycetota</taxon>
        <taxon>Actinomycetes</taxon>
        <taxon>Mycobacteriales</taxon>
        <taxon>Nocardiaceae</taxon>
        <taxon>Nocardia</taxon>
    </lineage>
</organism>
<comment type="caution">
    <text evidence="8">The sequence shown here is derived from an EMBL/GenBank/DDBJ whole genome shotgun (WGS) entry which is preliminary data.</text>
</comment>
<dbReference type="GO" id="GO:0009055">
    <property type="term" value="F:electron transfer activity"/>
    <property type="evidence" value="ECO:0007669"/>
    <property type="project" value="TreeGrafter"/>
</dbReference>
<dbReference type="CDD" id="cd00207">
    <property type="entry name" value="fer2"/>
    <property type="match status" value="1"/>
</dbReference>
<dbReference type="PANTHER" id="PTHR23426:SF63">
    <property type="entry name" value="TRANSFER PROTEIN, PUTATIVE-RELATED"/>
    <property type="match status" value="1"/>
</dbReference>
<reference evidence="8 9" key="1">
    <citation type="submission" date="2017-07" db="EMBL/GenBank/DDBJ databases">
        <title>First draft Genome Sequence of Nocardia cerradoensis isolated from human infection.</title>
        <authorList>
            <person name="Carrasco G."/>
        </authorList>
    </citation>
    <scope>NUCLEOTIDE SEQUENCE [LARGE SCALE GENOMIC DNA]</scope>
    <source>
        <strain evidence="8 9">CNM20130759</strain>
    </source>
</reference>
<proteinExistence type="inferred from homology"/>
<dbReference type="PANTHER" id="PTHR23426">
    <property type="entry name" value="FERREDOXIN/ADRENODOXIN"/>
    <property type="match status" value="1"/>
</dbReference>
<dbReference type="PROSITE" id="PS51085">
    <property type="entry name" value="2FE2S_FER_2"/>
    <property type="match status" value="1"/>
</dbReference>
<dbReference type="RefSeq" id="WP_039778623.1">
    <property type="nucleotide sequence ID" value="NZ_JAAXOR010000001.1"/>
</dbReference>
<keyword evidence="9" id="KW-1185">Reference proteome</keyword>
<keyword evidence="3" id="KW-0479">Metal-binding</keyword>
<comment type="similarity">
    <text evidence="1">Belongs to the adrenodoxin/putidaredoxin family.</text>
</comment>
<evidence type="ECO:0000259" key="7">
    <source>
        <dbReference type="PROSITE" id="PS51085"/>
    </source>
</evidence>
<evidence type="ECO:0000256" key="1">
    <source>
        <dbReference type="ARBA" id="ARBA00010914"/>
    </source>
</evidence>
<dbReference type="Pfam" id="PF00111">
    <property type="entry name" value="Fer2"/>
    <property type="match status" value="1"/>
</dbReference>
<keyword evidence="4" id="KW-0408">Iron</keyword>
<dbReference type="PRINTS" id="PR00355">
    <property type="entry name" value="ADRENODOXIN"/>
</dbReference>
<gene>
    <name evidence="8" type="primary">thcC_4</name>
    <name evidence="8" type="ORF">B7C42_07791</name>
</gene>
<evidence type="ECO:0000313" key="8">
    <source>
        <dbReference type="EMBL" id="OXR40127.1"/>
    </source>
</evidence>
<dbReference type="InterPro" id="IPR001041">
    <property type="entry name" value="2Fe-2S_ferredoxin-type"/>
</dbReference>